<gene>
    <name evidence="1" type="ORF">ABZ568_16275</name>
</gene>
<evidence type="ECO:0000313" key="2">
    <source>
        <dbReference type="Proteomes" id="UP001550603"/>
    </source>
</evidence>
<organism evidence="1 2">
    <name type="scientific">Streptomyces olindensis</name>
    <dbReference type="NCBI Taxonomy" id="358823"/>
    <lineage>
        <taxon>Bacteria</taxon>
        <taxon>Bacillati</taxon>
        <taxon>Actinomycetota</taxon>
        <taxon>Actinomycetes</taxon>
        <taxon>Kitasatosporales</taxon>
        <taxon>Streptomycetaceae</taxon>
        <taxon>Streptomyces</taxon>
    </lineage>
</organism>
<proteinExistence type="predicted"/>
<comment type="caution">
    <text evidence="1">The sequence shown here is derived from an EMBL/GenBank/DDBJ whole genome shotgun (WGS) entry which is preliminary data.</text>
</comment>
<accession>A0ABV2XVB2</accession>
<dbReference type="Proteomes" id="UP001550603">
    <property type="component" value="Unassembled WGS sequence"/>
</dbReference>
<keyword evidence="2" id="KW-1185">Reference proteome</keyword>
<sequence>MDVRVGELADAVVDLALPVEPYLLLEEGDTGGGFPAQHLDRMPVDQVLEGDRPRSGLELEDLPG</sequence>
<protein>
    <submittedName>
        <fullName evidence="1">Uncharacterized protein</fullName>
    </submittedName>
</protein>
<reference evidence="1 2" key="1">
    <citation type="submission" date="2024-06" db="EMBL/GenBank/DDBJ databases">
        <title>The Natural Products Discovery Center: Release of the First 8490 Sequenced Strains for Exploring Actinobacteria Biosynthetic Diversity.</title>
        <authorList>
            <person name="Kalkreuter E."/>
            <person name="Kautsar S.A."/>
            <person name="Yang D."/>
            <person name="Bader C.D."/>
            <person name="Teijaro C.N."/>
            <person name="Fluegel L."/>
            <person name="Davis C.M."/>
            <person name="Simpson J.R."/>
            <person name="Lauterbach L."/>
            <person name="Steele A.D."/>
            <person name="Gui C."/>
            <person name="Meng S."/>
            <person name="Li G."/>
            <person name="Viehrig K."/>
            <person name="Ye F."/>
            <person name="Su P."/>
            <person name="Kiefer A.F."/>
            <person name="Nichols A."/>
            <person name="Cepeda A.J."/>
            <person name="Yan W."/>
            <person name="Fan B."/>
            <person name="Jiang Y."/>
            <person name="Adhikari A."/>
            <person name="Zheng C.-J."/>
            <person name="Schuster L."/>
            <person name="Cowan T.M."/>
            <person name="Smanski M.J."/>
            <person name="Chevrette M.G."/>
            <person name="De Carvalho L.P.S."/>
            <person name="Shen B."/>
        </authorList>
    </citation>
    <scope>NUCLEOTIDE SEQUENCE [LARGE SCALE GENOMIC DNA]</scope>
    <source>
        <strain evidence="1 2">NPDC019583</strain>
    </source>
</reference>
<dbReference type="EMBL" id="JBEYBN010000019">
    <property type="protein sequence ID" value="MEU2267938.1"/>
    <property type="molecule type" value="Genomic_DNA"/>
</dbReference>
<evidence type="ECO:0000313" key="1">
    <source>
        <dbReference type="EMBL" id="MEU2267938.1"/>
    </source>
</evidence>
<dbReference type="RefSeq" id="WP_359789257.1">
    <property type="nucleotide sequence ID" value="NZ_JBEYBN010000019.1"/>
</dbReference>
<name>A0ABV2XVB2_9ACTN</name>